<gene>
    <name evidence="2" type="ORF">ECPE_LOCUS314</name>
</gene>
<evidence type="ECO:0000313" key="4">
    <source>
        <dbReference type="WBParaSite" id="ECPE_0000031301-mRNA-1"/>
    </source>
</evidence>
<reference evidence="4" key="1">
    <citation type="submission" date="2016-06" db="UniProtKB">
        <authorList>
            <consortium name="WormBaseParasite"/>
        </authorList>
    </citation>
    <scope>IDENTIFICATION</scope>
</reference>
<feature type="compositionally biased region" description="Polar residues" evidence="1">
    <location>
        <begin position="97"/>
        <end position="109"/>
    </location>
</feature>
<dbReference type="Proteomes" id="UP000272942">
    <property type="component" value="Unassembled WGS sequence"/>
</dbReference>
<organism evidence="4">
    <name type="scientific">Echinostoma caproni</name>
    <dbReference type="NCBI Taxonomy" id="27848"/>
    <lineage>
        <taxon>Eukaryota</taxon>
        <taxon>Metazoa</taxon>
        <taxon>Spiralia</taxon>
        <taxon>Lophotrochozoa</taxon>
        <taxon>Platyhelminthes</taxon>
        <taxon>Trematoda</taxon>
        <taxon>Digenea</taxon>
        <taxon>Plagiorchiida</taxon>
        <taxon>Echinostomata</taxon>
        <taxon>Echinostomatoidea</taxon>
        <taxon>Echinostomatidae</taxon>
        <taxon>Echinostoma</taxon>
    </lineage>
</organism>
<evidence type="ECO:0000256" key="1">
    <source>
        <dbReference type="SAM" id="MobiDB-lite"/>
    </source>
</evidence>
<evidence type="ECO:0000313" key="3">
    <source>
        <dbReference type="Proteomes" id="UP000272942"/>
    </source>
</evidence>
<feature type="region of interest" description="Disordered" evidence="1">
    <location>
        <begin position="66"/>
        <end position="133"/>
    </location>
</feature>
<protein>
    <submittedName>
        <fullName evidence="4">RNA-directed DNA polymerase from mobile element jockey</fullName>
    </submittedName>
</protein>
<dbReference type="Gene3D" id="3.60.10.10">
    <property type="entry name" value="Endonuclease/exonuclease/phosphatase"/>
    <property type="match status" value="1"/>
</dbReference>
<sequence>MHRVASSKRANLSKQRPFFLTHPKESTTVPQKPKPLVPKVTPLMSLKLANHRKTVAFPFPRAGKVLRPPDQLAFQPPRGKRYSRQNPKELPVLGPQDVQTGAEAQTPNREQGEGAVSKHNSSGYPGSGHPSYPKHLEISGEQVLKCMYTNCLSLGNKVLELRQKIKDVQPHILALTETWLSPDILDAEVKIDDYTLLMSESNRGRAGGAAIYLSQSLPPVVIVPQDPIPMIDTLWANLSLSNRDSVLLDVIYRSPTSDQTQAQALLNQLRYL</sequence>
<dbReference type="EMBL" id="UZAN01001000">
    <property type="protein sequence ID" value="VDP21410.1"/>
    <property type="molecule type" value="Genomic_DNA"/>
</dbReference>
<name>A0A183A029_9TREM</name>
<dbReference type="SUPFAM" id="SSF56219">
    <property type="entry name" value="DNase I-like"/>
    <property type="match status" value="1"/>
</dbReference>
<accession>A0A183A029</accession>
<reference evidence="2 3" key="2">
    <citation type="submission" date="2018-11" db="EMBL/GenBank/DDBJ databases">
        <authorList>
            <consortium name="Pathogen Informatics"/>
        </authorList>
    </citation>
    <scope>NUCLEOTIDE SEQUENCE [LARGE SCALE GENOMIC DNA]</scope>
    <source>
        <strain evidence="2 3">Egypt</strain>
    </source>
</reference>
<keyword evidence="3" id="KW-1185">Reference proteome</keyword>
<dbReference type="WBParaSite" id="ECPE_0000031301-mRNA-1">
    <property type="protein sequence ID" value="ECPE_0000031301-mRNA-1"/>
    <property type="gene ID" value="ECPE_0000031301"/>
</dbReference>
<dbReference type="InterPro" id="IPR036691">
    <property type="entry name" value="Endo/exonu/phosph_ase_sf"/>
</dbReference>
<evidence type="ECO:0000313" key="2">
    <source>
        <dbReference type="EMBL" id="VDP21410.1"/>
    </source>
</evidence>
<dbReference type="AlphaFoldDB" id="A0A183A029"/>
<dbReference type="OrthoDB" id="6275512at2759"/>
<proteinExistence type="predicted"/>
<feature type="compositionally biased region" description="Low complexity" evidence="1">
    <location>
        <begin position="121"/>
        <end position="133"/>
    </location>
</feature>